<dbReference type="InterPro" id="IPR029063">
    <property type="entry name" value="SAM-dependent_MTases_sf"/>
</dbReference>
<dbReference type="CDD" id="cd06558">
    <property type="entry name" value="crotonase-like"/>
    <property type="match status" value="1"/>
</dbReference>
<name>A0A445EH12_ARAHY</name>
<dbReference type="Proteomes" id="UP000289738">
    <property type="component" value="Chromosome A02"/>
</dbReference>
<keyword evidence="1" id="KW-0489">Methyltransferase</keyword>
<evidence type="ECO:0000256" key="1">
    <source>
        <dbReference type="ARBA" id="ARBA00022603"/>
    </source>
</evidence>
<dbReference type="Gene3D" id="3.90.226.10">
    <property type="entry name" value="2-enoyl-CoA Hydratase, Chain A, domain 1"/>
    <property type="match status" value="1"/>
</dbReference>
<keyword evidence="7" id="KW-1185">Reference proteome</keyword>
<dbReference type="InterPro" id="IPR029045">
    <property type="entry name" value="ClpP/crotonase-like_dom_sf"/>
</dbReference>
<keyword evidence="2" id="KW-0808">Transferase</keyword>
<sequence length="389" mass="42741">MIGSSLAVVWKLVGRLLCSALSFSLCVAVVFLPLPFFLAAGVFMSAYMVSALNEARPGSVKSVFKAWEERLNSSGNYYLDRAGATRRLPRLISKAIAKDLILTGRRVYGREAEALGLANCCVPAGEAYTKALELARNINEKRHPHHSSTASLATILSILTLKNDFKHFSHQMVFLAQVSNLQCSLCLVLSPTRELAQQESDNIRGEDINMSISHAADSIGLKEIPRYEVKIIEEDDWMKGAQFGAAFAIGVDIDSQAIASASENATLNNIRPDKLQLHLIASQTSSSCRDDWPSRVVEGENAFEIDTVIHKDKYDVVIANILLNPLLNLADQIIFSTKPGAIIGLSGILSEQVQNLLQKYSLFLEGIEVSKMDDWACVSGRKRKNIDIC</sequence>
<dbReference type="Pfam" id="PF00378">
    <property type="entry name" value="ECH_1"/>
    <property type="match status" value="1"/>
</dbReference>
<proteinExistence type="inferred from homology"/>
<reference evidence="6 7" key="1">
    <citation type="submission" date="2019-01" db="EMBL/GenBank/DDBJ databases">
        <title>Sequencing of cultivated peanut Arachis hypogaea provides insights into genome evolution and oil improvement.</title>
        <authorList>
            <person name="Chen X."/>
        </authorList>
    </citation>
    <scope>NUCLEOTIDE SEQUENCE [LARGE SCALE GENOMIC DNA]</scope>
    <source>
        <strain evidence="7">cv. Fuhuasheng</strain>
        <tissue evidence="6">Leaves</tissue>
    </source>
</reference>
<evidence type="ECO:0000256" key="5">
    <source>
        <dbReference type="ARBA" id="ARBA00042266"/>
    </source>
</evidence>
<comment type="similarity">
    <text evidence="3">Belongs to the methyltransferase superfamily. ETFBKMT family.</text>
</comment>
<dbReference type="Pfam" id="PF06325">
    <property type="entry name" value="PrmA"/>
    <property type="match status" value="1"/>
</dbReference>
<gene>
    <name evidence="6" type="ORF">Ahy_A02g009412</name>
</gene>
<dbReference type="SUPFAM" id="SSF53335">
    <property type="entry name" value="S-adenosyl-L-methionine-dependent methyltransferases"/>
    <property type="match status" value="1"/>
</dbReference>
<dbReference type="Gene3D" id="3.40.50.150">
    <property type="entry name" value="Vaccinia Virus protein VP39"/>
    <property type="match status" value="1"/>
</dbReference>
<evidence type="ECO:0000256" key="4">
    <source>
        <dbReference type="ARBA" id="ARBA00041867"/>
    </source>
</evidence>
<organism evidence="6 7">
    <name type="scientific">Arachis hypogaea</name>
    <name type="common">Peanut</name>
    <dbReference type="NCBI Taxonomy" id="3818"/>
    <lineage>
        <taxon>Eukaryota</taxon>
        <taxon>Viridiplantae</taxon>
        <taxon>Streptophyta</taxon>
        <taxon>Embryophyta</taxon>
        <taxon>Tracheophyta</taxon>
        <taxon>Spermatophyta</taxon>
        <taxon>Magnoliopsida</taxon>
        <taxon>eudicotyledons</taxon>
        <taxon>Gunneridae</taxon>
        <taxon>Pentapetalae</taxon>
        <taxon>rosids</taxon>
        <taxon>fabids</taxon>
        <taxon>Fabales</taxon>
        <taxon>Fabaceae</taxon>
        <taxon>Papilionoideae</taxon>
        <taxon>50 kb inversion clade</taxon>
        <taxon>dalbergioids sensu lato</taxon>
        <taxon>Dalbergieae</taxon>
        <taxon>Pterocarpus clade</taxon>
        <taxon>Arachis</taxon>
    </lineage>
</organism>
<dbReference type="GO" id="GO:0005739">
    <property type="term" value="C:mitochondrion"/>
    <property type="evidence" value="ECO:0007669"/>
    <property type="project" value="TreeGrafter"/>
</dbReference>
<evidence type="ECO:0000313" key="7">
    <source>
        <dbReference type="Proteomes" id="UP000289738"/>
    </source>
</evidence>
<dbReference type="PANTHER" id="PTHR43648:SF1">
    <property type="entry name" value="ELECTRON TRANSFER FLAVOPROTEIN BETA SUBUNIT LYSINE METHYLTRANSFERASE"/>
    <property type="match status" value="1"/>
</dbReference>
<dbReference type="GO" id="GO:0032259">
    <property type="term" value="P:methylation"/>
    <property type="evidence" value="ECO:0007669"/>
    <property type="project" value="UniProtKB-KW"/>
</dbReference>
<accession>A0A445EH12</accession>
<evidence type="ECO:0000313" key="6">
    <source>
        <dbReference type="EMBL" id="RYR74696.1"/>
    </source>
</evidence>
<dbReference type="InterPro" id="IPR050078">
    <property type="entry name" value="Ribosomal_L11_MeTrfase_PrmA"/>
</dbReference>
<dbReference type="GO" id="GO:0016279">
    <property type="term" value="F:protein-lysine N-methyltransferase activity"/>
    <property type="evidence" value="ECO:0007669"/>
    <property type="project" value="TreeGrafter"/>
</dbReference>
<dbReference type="PANTHER" id="PTHR43648">
    <property type="entry name" value="ELECTRON TRANSFER FLAVOPROTEIN BETA SUBUNIT LYSINE METHYLTRANSFERASE"/>
    <property type="match status" value="1"/>
</dbReference>
<dbReference type="AlphaFoldDB" id="A0A445EH12"/>
<dbReference type="InterPro" id="IPR001753">
    <property type="entry name" value="Enoyl-CoA_hydra/iso"/>
</dbReference>
<comment type="caution">
    <text evidence="6">The sequence shown here is derived from an EMBL/GenBank/DDBJ whole genome shotgun (WGS) entry which is preliminary data.</text>
</comment>
<dbReference type="EMBL" id="SDMP01000002">
    <property type="protein sequence ID" value="RYR74696.1"/>
    <property type="molecule type" value="Genomic_DNA"/>
</dbReference>
<protein>
    <recommendedName>
        <fullName evidence="5">ETFB lysine methyltransferase</fullName>
    </recommendedName>
    <alternativeName>
        <fullName evidence="4">Protein N-lysine methyltransferase METTL20</fullName>
    </alternativeName>
</protein>
<dbReference type="SUPFAM" id="SSF52096">
    <property type="entry name" value="ClpP/crotonase"/>
    <property type="match status" value="1"/>
</dbReference>
<evidence type="ECO:0000256" key="3">
    <source>
        <dbReference type="ARBA" id="ARBA00037932"/>
    </source>
</evidence>
<evidence type="ECO:0000256" key="2">
    <source>
        <dbReference type="ARBA" id="ARBA00022679"/>
    </source>
</evidence>